<evidence type="ECO:0000256" key="16">
    <source>
        <dbReference type="ARBA" id="ARBA00022932"/>
    </source>
</evidence>
<evidence type="ECO:0000256" key="1">
    <source>
        <dbReference type="ARBA" id="ARBA00002180"/>
    </source>
</evidence>
<proteinExistence type="predicted"/>
<keyword evidence="25" id="KW-1185">Reference proteome</keyword>
<dbReference type="PANTHER" id="PTHR42648:SF11">
    <property type="entry name" value="TRANSPOSON TY4-P GAG-POL POLYPROTEIN"/>
    <property type="match status" value="1"/>
</dbReference>
<evidence type="ECO:0000256" key="3">
    <source>
        <dbReference type="ARBA" id="ARBA00022612"/>
    </source>
</evidence>
<dbReference type="GO" id="GO:0032196">
    <property type="term" value="P:transposition"/>
    <property type="evidence" value="ECO:0007669"/>
    <property type="project" value="UniProtKB-KW"/>
</dbReference>
<dbReference type="GeneID" id="80863608"/>
<keyword evidence="16" id="KW-0239">DNA-directed DNA polymerase</keyword>
<dbReference type="EMBL" id="JAOPEN010000001">
    <property type="protein sequence ID" value="KAJ4865180.1"/>
    <property type="molecule type" value="Genomic_DNA"/>
</dbReference>
<feature type="region of interest" description="Disordered" evidence="22">
    <location>
        <begin position="1043"/>
        <end position="1207"/>
    </location>
</feature>
<keyword evidence="5" id="KW-0548">Nucleotidyltransferase</keyword>
<dbReference type="GO" id="GO:0004519">
    <property type="term" value="F:endonuclease activity"/>
    <property type="evidence" value="ECO:0007669"/>
    <property type="project" value="UniProtKB-KW"/>
</dbReference>
<feature type="compositionally biased region" description="Basic and acidic residues" evidence="22">
    <location>
        <begin position="1169"/>
        <end position="1178"/>
    </location>
</feature>
<comment type="catalytic activity">
    <reaction evidence="20">
        <text>DNA(n) + a 2'-deoxyribonucleoside 5'-triphosphate = DNA(n+1) + diphosphate</text>
        <dbReference type="Rhea" id="RHEA:22508"/>
        <dbReference type="Rhea" id="RHEA-COMP:17339"/>
        <dbReference type="Rhea" id="RHEA-COMP:17340"/>
        <dbReference type="ChEBI" id="CHEBI:33019"/>
        <dbReference type="ChEBI" id="CHEBI:61560"/>
        <dbReference type="ChEBI" id="CHEBI:173112"/>
        <dbReference type="EC" id="2.7.7.49"/>
    </reaction>
</comment>
<evidence type="ECO:0000256" key="7">
    <source>
        <dbReference type="ARBA" id="ARBA00022723"/>
    </source>
</evidence>
<evidence type="ECO:0000259" key="23">
    <source>
        <dbReference type="PROSITE" id="PS50994"/>
    </source>
</evidence>
<dbReference type="AlphaFoldDB" id="A0A9W9EEE4"/>
<keyword evidence="9" id="KW-0255">Endonuclease</keyword>
<gene>
    <name evidence="24" type="ORF">T069G_01710</name>
</gene>
<dbReference type="PANTHER" id="PTHR42648">
    <property type="entry name" value="TRANSPOSASE, PUTATIVE-RELATED"/>
    <property type="match status" value="1"/>
</dbReference>
<feature type="domain" description="Integrase catalytic" evidence="23">
    <location>
        <begin position="822"/>
        <end position="987"/>
    </location>
</feature>
<dbReference type="RefSeq" id="XP_056034236.1">
    <property type="nucleotide sequence ID" value="XM_056168920.1"/>
</dbReference>
<dbReference type="GO" id="GO:0003887">
    <property type="term" value="F:DNA-directed DNA polymerase activity"/>
    <property type="evidence" value="ECO:0007669"/>
    <property type="project" value="UniProtKB-KW"/>
</dbReference>
<evidence type="ECO:0000256" key="9">
    <source>
        <dbReference type="ARBA" id="ARBA00022759"/>
    </source>
</evidence>
<dbReference type="GO" id="GO:0046872">
    <property type="term" value="F:metal ion binding"/>
    <property type="evidence" value="ECO:0007669"/>
    <property type="project" value="UniProtKB-KW"/>
</dbReference>
<keyword evidence="11" id="KW-0067">ATP-binding</keyword>
<feature type="region of interest" description="Disordered" evidence="22">
    <location>
        <begin position="229"/>
        <end position="320"/>
    </location>
</feature>
<keyword evidence="15" id="KW-0695">RNA-directed DNA polymerase</keyword>
<comment type="caution">
    <text evidence="24">The sequence shown here is derived from an EMBL/GenBank/DDBJ whole genome shotgun (WGS) entry which is preliminary data.</text>
</comment>
<keyword evidence="10" id="KW-0378">Hydrolase</keyword>
<evidence type="ECO:0000256" key="19">
    <source>
        <dbReference type="ARBA" id="ARBA00023172"/>
    </source>
</evidence>
<keyword evidence="8" id="KW-0547">Nucleotide-binding</keyword>
<dbReference type="GO" id="GO:0008233">
    <property type="term" value="F:peptidase activity"/>
    <property type="evidence" value="ECO:0007669"/>
    <property type="project" value="UniProtKB-KW"/>
</dbReference>
<evidence type="ECO:0000256" key="2">
    <source>
        <dbReference type="ARBA" id="ARBA00022578"/>
    </source>
</evidence>
<evidence type="ECO:0000256" key="15">
    <source>
        <dbReference type="ARBA" id="ARBA00022918"/>
    </source>
</evidence>
<evidence type="ECO:0000256" key="14">
    <source>
        <dbReference type="ARBA" id="ARBA00022908"/>
    </source>
</evidence>
<evidence type="ECO:0000256" key="22">
    <source>
        <dbReference type="SAM" id="MobiDB-lite"/>
    </source>
</evidence>
<evidence type="ECO:0000313" key="24">
    <source>
        <dbReference type="EMBL" id="KAJ4865180.1"/>
    </source>
</evidence>
<dbReference type="GO" id="GO:0003723">
    <property type="term" value="F:RNA binding"/>
    <property type="evidence" value="ECO:0007669"/>
    <property type="project" value="UniProtKB-KW"/>
</dbReference>
<feature type="compositionally biased region" description="Acidic residues" evidence="22">
    <location>
        <begin position="1061"/>
        <end position="1076"/>
    </location>
</feature>
<evidence type="ECO:0000256" key="4">
    <source>
        <dbReference type="ARBA" id="ARBA00022670"/>
    </source>
</evidence>
<organism evidence="24 25">
    <name type="scientific">Trichoderma breve</name>
    <dbReference type="NCBI Taxonomy" id="2034170"/>
    <lineage>
        <taxon>Eukaryota</taxon>
        <taxon>Fungi</taxon>
        <taxon>Dikarya</taxon>
        <taxon>Ascomycota</taxon>
        <taxon>Pezizomycotina</taxon>
        <taxon>Sordariomycetes</taxon>
        <taxon>Hypocreomycetidae</taxon>
        <taxon>Hypocreales</taxon>
        <taxon>Hypocreaceae</taxon>
        <taxon>Trichoderma</taxon>
    </lineage>
</organism>
<comment type="function">
    <text evidence="1">The aspartyl protease (PR) mediates the proteolytic cleavages of the Gag and Gag-Pol polyproteins after assembly of the VLP.</text>
</comment>
<dbReference type="Pfam" id="PF14223">
    <property type="entry name" value="Retrotran_gag_2"/>
    <property type="match status" value="1"/>
</dbReference>
<dbReference type="InterPro" id="IPR039537">
    <property type="entry name" value="Retrotran_Ty1/copia-like"/>
</dbReference>
<evidence type="ECO:0000256" key="5">
    <source>
        <dbReference type="ARBA" id="ARBA00022695"/>
    </source>
</evidence>
<keyword evidence="14" id="KW-0229">DNA integration</keyword>
<dbReference type="PROSITE" id="PS50994">
    <property type="entry name" value="INTEGRASE"/>
    <property type="match status" value="1"/>
</dbReference>
<keyword evidence="13" id="KW-0694">RNA-binding</keyword>
<dbReference type="GO" id="GO:0006310">
    <property type="term" value="P:DNA recombination"/>
    <property type="evidence" value="ECO:0007669"/>
    <property type="project" value="UniProtKB-KW"/>
</dbReference>
<keyword evidence="12" id="KW-0460">Magnesium</keyword>
<evidence type="ECO:0000256" key="12">
    <source>
        <dbReference type="ARBA" id="ARBA00022842"/>
    </source>
</evidence>
<feature type="compositionally biased region" description="Acidic residues" evidence="22">
    <location>
        <begin position="1084"/>
        <end position="1093"/>
    </location>
</feature>
<keyword evidence="7" id="KW-0479">Metal-binding</keyword>
<comment type="catalytic activity">
    <reaction evidence="21">
        <text>DNA(n) + a 2'-deoxyribonucleoside 5'-triphosphate = DNA(n+1) + diphosphate</text>
        <dbReference type="Rhea" id="RHEA:22508"/>
        <dbReference type="Rhea" id="RHEA-COMP:17339"/>
        <dbReference type="Rhea" id="RHEA-COMP:17340"/>
        <dbReference type="ChEBI" id="CHEBI:33019"/>
        <dbReference type="ChEBI" id="CHEBI:61560"/>
        <dbReference type="ChEBI" id="CHEBI:173112"/>
        <dbReference type="EC" id="2.7.7.7"/>
    </reaction>
</comment>
<feature type="compositionally biased region" description="Low complexity" evidence="22">
    <location>
        <begin position="242"/>
        <end position="256"/>
    </location>
</feature>
<evidence type="ECO:0000256" key="18">
    <source>
        <dbReference type="ARBA" id="ARBA00023125"/>
    </source>
</evidence>
<dbReference type="Pfam" id="PF13976">
    <property type="entry name" value="gag_pre-integrs"/>
    <property type="match status" value="1"/>
</dbReference>
<dbReference type="InterPro" id="IPR036397">
    <property type="entry name" value="RNaseH_sf"/>
</dbReference>
<dbReference type="Proteomes" id="UP001140511">
    <property type="component" value="Unassembled WGS sequence"/>
</dbReference>
<keyword evidence="17" id="KW-0917">Virion maturation</keyword>
<dbReference type="InterPro" id="IPR025724">
    <property type="entry name" value="GAG-pre-integrase_dom"/>
</dbReference>
<keyword evidence="2" id="KW-0815">Transposition</keyword>
<feature type="compositionally biased region" description="Acidic residues" evidence="22">
    <location>
        <begin position="1105"/>
        <end position="1136"/>
    </location>
</feature>
<dbReference type="GO" id="GO:0003964">
    <property type="term" value="F:RNA-directed DNA polymerase activity"/>
    <property type="evidence" value="ECO:0007669"/>
    <property type="project" value="UniProtKB-KW"/>
</dbReference>
<keyword evidence="18" id="KW-0238">DNA-binding</keyword>
<dbReference type="InterPro" id="IPR001584">
    <property type="entry name" value="Integrase_cat-core"/>
</dbReference>
<accession>A0A9W9EEE4</accession>
<feature type="compositionally biased region" description="Basic and acidic residues" evidence="22">
    <location>
        <begin position="270"/>
        <end position="296"/>
    </location>
</feature>
<evidence type="ECO:0000256" key="17">
    <source>
        <dbReference type="ARBA" id="ARBA00023113"/>
    </source>
</evidence>
<evidence type="ECO:0000256" key="10">
    <source>
        <dbReference type="ARBA" id="ARBA00022801"/>
    </source>
</evidence>
<reference evidence="24" key="1">
    <citation type="submission" date="2022-09" db="EMBL/GenBank/DDBJ databases">
        <title>Chromosome-level assembly of Trichoderma breve T069, a fungus used in development of biopesticide product.</title>
        <authorList>
            <person name="Lin R."/>
            <person name="Liu T."/>
        </authorList>
    </citation>
    <scope>NUCLEOTIDE SEQUENCE</scope>
    <source>
        <strain evidence="24">T069</strain>
    </source>
</reference>
<feature type="compositionally biased region" description="Basic and acidic residues" evidence="22">
    <location>
        <begin position="229"/>
        <end position="241"/>
    </location>
</feature>
<evidence type="ECO:0000256" key="8">
    <source>
        <dbReference type="ARBA" id="ARBA00022741"/>
    </source>
</evidence>
<evidence type="ECO:0000256" key="20">
    <source>
        <dbReference type="ARBA" id="ARBA00048173"/>
    </source>
</evidence>
<protein>
    <submittedName>
        <fullName evidence="24">Gag-polypeptide of LTR copia-type domain-containing protein</fullName>
    </submittedName>
</protein>
<evidence type="ECO:0000256" key="6">
    <source>
        <dbReference type="ARBA" id="ARBA00022722"/>
    </source>
</evidence>
<evidence type="ECO:0000256" key="13">
    <source>
        <dbReference type="ARBA" id="ARBA00022884"/>
    </source>
</evidence>
<keyword evidence="16" id="KW-0808">Transferase</keyword>
<keyword evidence="6" id="KW-0540">Nuclease</keyword>
<keyword evidence="4" id="KW-0645">Protease</keyword>
<keyword evidence="19" id="KW-0233">DNA recombination</keyword>
<dbReference type="InterPro" id="IPR012337">
    <property type="entry name" value="RNaseH-like_sf"/>
</dbReference>
<evidence type="ECO:0000256" key="21">
    <source>
        <dbReference type="ARBA" id="ARBA00049244"/>
    </source>
</evidence>
<dbReference type="GO" id="GO:0015074">
    <property type="term" value="P:DNA integration"/>
    <property type="evidence" value="ECO:0007669"/>
    <property type="project" value="UniProtKB-KW"/>
</dbReference>
<evidence type="ECO:0000256" key="11">
    <source>
        <dbReference type="ARBA" id="ARBA00022840"/>
    </source>
</evidence>
<dbReference type="SUPFAM" id="SSF53098">
    <property type="entry name" value="Ribonuclease H-like"/>
    <property type="match status" value="1"/>
</dbReference>
<feature type="compositionally biased region" description="Acidic residues" evidence="22">
    <location>
        <begin position="1180"/>
        <end position="1191"/>
    </location>
</feature>
<dbReference type="GO" id="GO:0006508">
    <property type="term" value="P:proteolysis"/>
    <property type="evidence" value="ECO:0007669"/>
    <property type="project" value="UniProtKB-KW"/>
</dbReference>
<dbReference type="GO" id="GO:0005634">
    <property type="term" value="C:nucleus"/>
    <property type="evidence" value="ECO:0007669"/>
    <property type="project" value="UniProtKB-ARBA"/>
</dbReference>
<dbReference type="GO" id="GO:0005524">
    <property type="term" value="F:ATP binding"/>
    <property type="evidence" value="ECO:0007669"/>
    <property type="project" value="UniProtKB-KW"/>
</dbReference>
<keyword evidence="3" id="KW-1188">Viral release from host cell</keyword>
<sequence length="1207" mass="136999">MERKADFSQVRAHKLEGQHNYLEWRKYFDRSAKSLGVWTLLTGEEDAGMTEPTLEDNIVYVNTKVKNSTDVTIDSNRSLLQYQAAFEKWKDIKSRKSIARQLIDASLCDAIATEVEDLNNPRDICGYLKKQYAVSTDLMVVEMLTQAQSLKLWKCESMIDYINQHRELQSNLNRAHYDYPDAILMTNILSGLPKSYSDFIELWEWHKLQNLVTLPDIHTLTNRLMATEARKKVEQKSETRKGNNNNNRSGGQNSRNGTKKCTHSGCPNPDTHDTENCWTAHPEKKPQAVKNREAKKSTANGNDDDATGKNSKNQGGGGGRRITAFAFADVQHFRQLLSQSVEKIDDSDDTLENHADKEISNEAANNITVEEDAVDEEPITEVTDGKKVSHFEVPTKEDLRDKYRQTVHQLERAAVSQHPQLAFITKVLRFFAKKAIGRHLRIAEALHQRISKIQGCESLVETLKLLHNLLSGKHDLSDHSKWIVDIDGYTVSDGDPLVHIAMKLADVRHLDFEQEVCDLCQDVTKLPYHCECEYDLYDQHLDLDDPSQDYEMSTPPIPCSLHLTNSSKTTSEGPCQGERLGVKDCGTSGSGGCGKNVFDRVFACLGAAGAENVDRDSWIFDSGANMMVCNSRKWFTQWTPIQYTISTADFSNSLKIEGGGTCEVYVMNDDGKINTLEITEVAYAPNAHCNLMSTSHLGKKANLQGKWNKDWISIETPDGETLTLARENEGLYYVEAVVPSDDEENDADNAGFVGVINLQDEVWKWHRRLGHLGWQNMRDLLKMSTGCPLTDKQVQAALKTMCPICSLTKALVKIPREPARRRADQPGGLFHVDSWGPYHMPGYNGHRHFLFMVDDKTRYTWCEGYTRPADVPEVFKRMHKEIEKEYGITVRKWRMDGEFQKGEVSRYVKKHHMAVEPTIPYQHHMNGVGERGMRTVREKTKESLRSTSMPENLWPCAMEQAVWYKNRSPSRALKNKMTPWEAFHGYKPNLSREHIFGSRMFVTLPPEKGRDALPKLHESVYKVYSEEKHRVFRVSMARVDEGVGLDDEHDLPPMAKPDPPPENEEVVTDDETDECLSESSENLSPDDEDEEMIPETPEPMPNDDFWGDADDESDEYRPEADDDDSGMDSDDDDDGPPDAVSVSQQRLANFGDENERFMNQVSKYFYAPDKTRTDKQDQGENSENEGDEDATDASARTNDAISAPCWV</sequence>
<name>A0A9W9EEE4_9HYPO</name>
<dbReference type="Pfam" id="PF22936">
    <property type="entry name" value="Pol_BBD"/>
    <property type="match status" value="1"/>
</dbReference>
<dbReference type="GO" id="GO:0003677">
    <property type="term" value="F:DNA binding"/>
    <property type="evidence" value="ECO:0007669"/>
    <property type="project" value="UniProtKB-KW"/>
</dbReference>
<evidence type="ECO:0000313" key="25">
    <source>
        <dbReference type="Proteomes" id="UP001140511"/>
    </source>
</evidence>
<dbReference type="InterPro" id="IPR054722">
    <property type="entry name" value="PolX-like_BBD"/>
</dbReference>
<dbReference type="Gene3D" id="3.30.420.10">
    <property type="entry name" value="Ribonuclease H-like superfamily/Ribonuclease H"/>
    <property type="match status" value="1"/>
</dbReference>